<organism evidence="1 2">
    <name type="scientific">Planosporangium thailandense</name>
    <dbReference type="NCBI Taxonomy" id="765197"/>
    <lineage>
        <taxon>Bacteria</taxon>
        <taxon>Bacillati</taxon>
        <taxon>Actinomycetota</taxon>
        <taxon>Actinomycetes</taxon>
        <taxon>Micromonosporales</taxon>
        <taxon>Micromonosporaceae</taxon>
        <taxon>Planosporangium</taxon>
    </lineage>
</organism>
<evidence type="ECO:0000313" key="2">
    <source>
        <dbReference type="Proteomes" id="UP000722989"/>
    </source>
</evidence>
<dbReference type="InterPro" id="IPR019239">
    <property type="entry name" value="VapB_antitoxin"/>
</dbReference>
<evidence type="ECO:0000313" key="1">
    <source>
        <dbReference type="EMBL" id="NJC71638.1"/>
    </source>
</evidence>
<dbReference type="Pfam" id="PF09957">
    <property type="entry name" value="VapB_antitoxin"/>
    <property type="match status" value="1"/>
</dbReference>
<gene>
    <name evidence="1" type="ORF">HC031_18210</name>
</gene>
<comment type="caution">
    <text evidence="1">The sequence shown here is derived from an EMBL/GenBank/DDBJ whole genome shotgun (WGS) entry which is preliminary data.</text>
</comment>
<accession>A0ABX0XZZ6</accession>
<sequence>MTRITVDVNDEWLDAAREALGTDTKVATINAALRIFAQRKQAAEIVAAFDSVQMDFDDSDQAWGYGGGRDLSRLAENARDTAAA</sequence>
<dbReference type="Proteomes" id="UP000722989">
    <property type="component" value="Unassembled WGS sequence"/>
</dbReference>
<name>A0ABX0XZZ6_9ACTN</name>
<dbReference type="RefSeq" id="WP_167926537.1">
    <property type="nucleotide sequence ID" value="NZ_JAATVY010000012.1"/>
</dbReference>
<keyword evidence="2" id="KW-1185">Reference proteome</keyword>
<protein>
    <submittedName>
        <fullName evidence="1">Type II toxin-antitoxin system VapB family antitoxin</fullName>
    </submittedName>
</protein>
<dbReference type="EMBL" id="JAATVY010000012">
    <property type="protein sequence ID" value="NJC71638.1"/>
    <property type="molecule type" value="Genomic_DNA"/>
</dbReference>
<proteinExistence type="predicted"/>
<reference evidence="1 2" key="1">
    <citation type="submission" date="2020-03" db="EMBL/GenBank/DDBJ databases">
        <title>WGS of the type strain of Planosporangium spp.</title>
        <authorList>
            <person name="Thawai C."/>
        </authorList>
    </citation>
    <scope>NUCLEOTIDE SEQUENCE [LARGE SCALE GENOMIC DNA]</scope>
    <source>
        <strain evidence="1 2">TBRC 5610</strain>
    </source>
</reference>